<comment type="caution">
    <text evidence="1">The sequence shown here is derived from an EMBL/GenBank/DDBJ whole genome shotgun (WGS) entry which is preliminary data.</text>
</comment>
<name>A0ABP1FX66_9CHLO</name>
<dbReference type="EMBL" id="CAXHTA020000010">
    <property type="protein sequence ID" value="CAL5224051.1"/>
    <property type="molecule type" value="Genomic_DNA"/>
</dbReference>
<accession>A0ABP1FX66</accession>
<evidence type="ECO:0000313" key="1">
    <source>
        <dbReference type="EMBL" id="CAL5224051.1"/>
    </source>
</evidence>
<dbReference type="PANTHER" id="PTHR11183">
    <property type="entry name" value="GLYCOGENIN SUBFAMILY MEMBER"/>
    <property type="match status" value="1"/>
</dbReference>
<keyword evidence="2" id="KW-1185">Reference proteome</keyword>
<organism evidence="1 2">
    <name type="scientific">Coccomyxa viridis</name>
    <dbReference type="NCBI Taxonomy" id="1274662"/>
    <lineage>
        <taxon>Eukaryota</taxon>
        <taxon>Viridiplantae</taxon>
        <taxon>Chlorophyta</taxon>
        <taxon>core chlorophytes</taxon>
        <taxon>Trebouxiophyceae</taxon>
        <taxon>Trebouxiophyceae incertae sedis</taxon>
        <taxon>Coccomyxaceae</taxon>
        <taxon>Coccomyxa</taxon>
    </lineage>
</organism>
<dbReference type="SUPFAM" id="SSF53448">
    <property type="entry name" value="Nucleotide-diphospho-sugar transferases"/>
    <property type="match status" value="1"/>
</dbReference>
<proteinExistence type="predicted"/>
<gene>
    <name evidence="1" type="primary">g6676</name>
    <name evidence="1" type="ORF">VP750_LOCUS5710</name>
</gene>
<dbReference type="InterPro" id="IPR050587">
    <property type="entry name" value="GNT1/Glycosyltrans_8"/>
</dbReference>
<reference evidence="1 2" key="1">
    <citation type="submission" date="2024-06" db="EMBL/GenBank/DDBJ databases">
        <authorList>
            <person name="Kraege A."/>
            <person name="Thomma B."/>
        </authorList>
    </citation>
    <scope>NUCLEOTIDE SEQUENCE [LARGE SCALE GENOMIC DNA]</scope>
</reference>
<evidence type="ECO:0000313" key="2">
    <source>
        <dbReference type="Proteomes" id="UP001497392"/>
    </source>
</evidence>
<dbReference type="InterPro" id="IPR029044">
    <property type="entry name" value="Nucleotide-diphossugar_trans"/>
</dbReference>
<protein>
    <submittedName>
        <fullName evidence="1">G6676 protein</fullName>
    </submittedName>
</protein>
<dbReference type="Proteomes" id="UP001497392">
    <property type="component" value="Unassembled WGS sequence"/>
</dbReference>
<sequence>MVVCHGTAGKLLNETFLKESSEAVAERIHAMRAMGVIVRGVRILKQKGDPFWAQSLTKLRFFELEQYKRLIYFDVDGLVLKSMNHLFRLPSAPVAMPRAYWLPQPTMSDQLAVVEPSVERLHELLYQAETFGGFDMDVMNDLYNHQCLVLPNEYDFLSGELRELNHTNYLGNHLVQWNATAELTKAYYVHFSDFPSPKPWLMSPEELKANGTGPACPPSCEERTLWLSLYTTFQKEMQYC</sequence>
<dbReference type="Gene3D" id="3.90.550.10">
    <property type="entry name" value="Spore Coat Polysaccharide Biosynthesis Protein SpsA, Chain A"/>
    <property type="match status" value="1"/>
</dbReference>